<dbReference type="InterPro" id="IPR032466">
    <property type="entry name" value="Metal_Hydrolase"/>
</dbReference>
<dbReference type="GO" id="GO:0070573">
    <property type="term" value="F:metallodipeptidase activity"/>
    <property type="evidence" value="ECO:0007669"/>
    <property type="project" value="InterPro"/>
</dbReference>
<dbReference type="PANTHER" id="PTHR10443">
    <property type="entry name" value="MICROSOMAL DIPEPTIDASE"/>
    <property type="match status" value="1"/>
</dbReference>
<dbReference type="AlphaFoldDB" id="A0A8J6NPH5"/>
<dbReference type="Proteomes" id="UP000614469">
    <property type="component" value="Unassembled WGS sequence"/>
</dbReference>
<proteinExistence type="predicted"/>
<dbReference type="SUPFAM" id="SSF51556">
    <property type="entry name" value="Metallo-dependent hydrolases"/>
    <property type="match status" value="1"/>
</dbReference>
<gene>
    <name evidence="1" type="ORF">H8E29_16325</name>
</gene>
<dbReference type="Pfam" id="PF01244">
    <property type="entry name" value="Peptidase_M19"/>
    <property type="match status" value="1"/>
</dbReference>
<protein>
    <submittedName>
        <fullName evidence="1">Membrane dipeptidase</fullName>
    </submittedName>
</protein>
<dbReference type="EMBL" id="JACNJN010000197">
    <property type="protein sequence ID" value="MBC8336828.1"/>
    <property type="molecule type" value="Genomic_DNA"/>
</dbReference>
<name>A0A8J6NPH5_9CHLR</name>
<organism evidence="1 2">
    <name type="scientific">Candidatus Desulfolinea nitratireducens</name>
    <dbReference type="NCBI Taxonomy" id="2841698"/>
    <lineage>
        <taxon>Bacteria</taxon>
        <taxon>Bacillati</taxon>
        <taxon>Chloroflexota</taxon>
        <taxon>Anaerolineae</taxon>
        <taxon>Anaerolineales</taxon>
        <taxon>Anaerolineales incertae sedis</taxon>
        <taxon>Candidatus Desulfolinea</taxon>
    </lineage>
</organism>
<evidence type="ECO:0000313" key="2">
    <source>
        <dbReference type="Proteomes" id="UP000614469"/>
    </source>
</evidence>
<reference evidence="1 2" key="1">
    <citation type="submission" date="2020-08" db="EMBL/GenBank/DDBJ databases">
        <title>Bridging the membrane lipid divide: bacteria of the FCB group superphylum have the potential to synthesize archaeal ether lipids.</title>
        <authorList>
            <person name="Villanueva L."/>
            <person name="Von Meijenfeldt F.A.B."/>
            <person name="Westbye A.B."/>
            <person name="Yadav S."/>
            <person name="Hopmans E.C."/>
            <person name="Dutilh B.E."/>
            <person name="Sinninghe Damste J.S."/>
        </authorList>
    </citation>
    <scope>NUCLEOTIDE SEQUENCE [LARGE SCALE GENOMIC DNA]</scope>
    <source>
        <strain evidence="1">NIOZ-UU36</strain>
    </source>
</reference>
<dbReference type="GO" id="GO:0006508">
    <property type="term" value="P:proteolysis"/>
    <property type="evidence" value="ECO:0007669"/>
    <property type="project" value="InterPro"/>
</dbReference>
<evidence type="ECO:0000313" key="1">
    <source>
        <dbReference type="EMBL" id="MBC8336828.1"/>
    </source>
</evidence>
<dbReference type="PROSITE" id="PS51365">
    <property type="entry name" value="RENAL_DIPEPTIDASE_2"/>
    <property type="match status" value="1"/>
</dbReference>
<dbReference type="InterPro" id="IPR008257">
    <property type="entry name" value="Pept_M19"/>
</dbReference>
<comment type="caution">
    <text evidence="1">The sequence shown here is derived from an EMBL/GenBank/DDBJ whole genome shotgun (WGS) entry which is preliminary data.</text>
</comment>
<sequence>MALIVDAHEDIAYNILNFGRDYTRSVAETRRLEHGSEIIDQNGHTLFGWSEYQQGKIALVFSTLFALPKRFQVGAWEEVVYNNPDEAHKLYRSQIDIYRRLVDEHPDKFNLIRTTQDLEQHLSKWQDSVEERQRPIGLVLLMEGADGIRSPEELEEWWTLGLRIIGPAWVGTRYSGGWLEPGPITSEGRELLAAMADYKFTLDLSHMDEEAALEALDIYEGAMIASHSNAAALLPNSGSNRHLSDQIIRGIIERDGVIGVVLFNGYLQVGWKKSDGREPITLNHVIAHIDHICQLAGDARHVGIGSDFDGGFGLDSVPHGIDTVADLQKLPPLLAERGYTESDISAILGENFINHLKKNLPS</sequence>
<dbReference type="PANTHER" id="PTHR10443:SF12">
    <property type="entry name" value="DIPEPTIDASE"/>
    <property type="match status" value="1"/>
</dbReference>
<dbReference type="Gene3D" id="3.20.20.140">
    <property type="entry name" value="Metal-dependent hydrolases"/>
    <property type="match status" value="1"/>
</dbReference>
<accession>A0A8J6NPH5</accession>